<accession>A0A0F9DEJ2</accession>
<sequence>MTVAEAEIEWGRLRGLLRYAILAGDVQPHGSTWETPNKGNYTGLDTNRRLDYLDVVCALLVLDEKDDLAHELLRRDVGAHCADERCRRADDGPGHWHRISWADLLNRFSKEILQHRFDAAREYVVSSCNGDLPRLDTVVYNEATVG</sequence>
<comment type="caution">
    <text evidence="1">The sequence shown here is derived from an EMBL/GenBank/DDBJ whole genome shotgun (WGS) entry which is preliminary data.</text>
</comment>
<dbReference type="EMBL" id="LAZR01029276">
    <property type="protein sequence ID" value="KKL60069.1"/>
    <property type="molecule type" value="Genomic_DNA"/>
</dbReference>
<evidence type="ECO:0000313" key="1">
    <source>
        <dbReference type="EMBL" id="KKL60069.1"/>
    </source>
</evidence>
<proteinExistence type="predicted"/>
<protein>
    <submittedName>
        <fullName evidence="1">Uncharacterized protein</fullName>
    </submittedName>
</protein>
<organism evidence="1">
    <name type="scientific">marine sediment metagenome</name>
    <dbReference type="NCBI Taxonomy" id="412755"/>
    <lineage>
        <taxon>unclassified sequences</taxon>
        <taxon>metagenomes</taxon>
        <taxon>ecological metagenomes</taxon>
    </lineage>
</organism>
<reference evidence="1" key="1">
    <citation type="journal article" date="2015" name="Nature">
        <title>Complex archaea that bridge the gap between prokaryotes and eukaryotes.</title>
        <authorList>
            <person name="Spang A."/>
            <person name="Saw J.H."/>
            <person name="Jorgensen S.L."/>
            <person name="Zaremba-Niedzwiedzka K."/>
            <person name="Martijn J."/>
            <person name="Lind A.E."/>
            <person name="van Eijk R."/>
            <person name="Schleper C."/>
            <person name="Guy L."/>
            <person name="Ettema T.J."/>
        </authorList>
    </citation>
    <scope>NUCLEOTIDE SEQUENCE</scope>
</reference>
<name>A0A0F9DEJ2_9ZZZZ</name>
<dbReference type="AlphaFoldDB" id="A0A0F9DEJ2"/>
<gene>
    <name evidence="1" type="ORF">LCGC14_2209050</name>
</gene>